<evidence type="ECO:0000313" key="2">
    <source>
        <dbReference type="Proteomes" id="UP001329313"/>
    </source>
</evidence>
<dbReference type="InterPro" id="IPR029058">
    <property type="entry name" value="AB_hydrolase_fold"/>
</dbReference>
<dbReference type="Proteomes" id="UP001329313">
    <property type="component" value="Chromosome"/>
</dbReference>
<evidence type="ECO:0008006" key="3">
    <source>
        <dbReference type="Google" id="ProtNLM"/>
    </source>
</evidence>
<keyword evidence="2" id="KW-1185">Reference proteome</keyword>
<reference evidence="1 2" key="1">
    <citation type="submission" date="2023-10" db="EMBL/GenBank/DDBJ databases">
        <title>Y20.</title>
        <authorList>
            <person name="Zhang G."/>
            <person name="Ding Y."/>
        </authorList>
    </citation>
    <scope>NUCLEOTIDE SEQUENCE [LARGE SCALE GENOMIC DNA]</scope>
    <source>
        <strain evidence="1 2">Y20</strain>
    </source>
</reference>
<protein>
    <recommendedName>
        <fullName evidence="3">Luciferase-like domain-containing protein</fullName>
    </recommendedName>
</protein>
<gene>
    <name evidence="1" type="ORF">RYJ27_10105</name>
</gene>
<evidence type="ECO:0000313" key="1">
    <source>
        <dbReference type="EMBL" id="WOQ69051.1"/>
    </source>
</evidence>
<dbReference type="RefSeq" id="WP_330170187.1">
    <property type="nucleotide sequence ID" value="NZ_CP137080.1"/>
</dbReference>
<dbReference type="EMBL" id="CP137080">
    <property type="protein sequence ID" value="WOQ69051.1"/>
    <property type="molecule type" value="Genomic_DNA"/>
</dbReference>
<dbReference type="KEGG" id="mliy:RYJ27_10105"/>
<dbReference type="Gene3D" id="3.40.50.1820">
    <property type="entry name" value="alpha/beta hydrolase"/>
    <property type="match status" value="1"/>
</dbReference>
<dbReference type="AlphaFoldDB" id="A0AAU0MF07"/>
<proteinExistence type="predicted"/>
<accession>A0AAU0MF07</accession>
<organism evidence="1 2">
    <name type="scientific">Microbacterium limosum</name>
    <dbReference type="NCBI Taxonomy" id="3079935"/>
    <lineage>
        <taxon>Bacteria</taxon>
        <taxon>Bacillati</taxon>
        <taxon>Actinomycetota</taxon>
        <taxon>Actinomycetes</taxon>
        <taxon>Micrococcales</taxon>
        <taxon>Microbacteriaceae</taxon>
        <taxon>Microbacterium</taxon>
    </lineage>
</organism>
<name>A0AAU0MF07_9MICO</name>
<sequence>MAQIRLRHRRRRDRPRALVGRHPRALCCIPRRADPALFLSEPPFHFGVGEPDPGLADRLQRLVDEGRSADAVVTFQLEAVELPREMVDAIRQSDAFSGLVAVAQSTVYDARLSAQLSTPPGGMVSVSRSVTILRGEQTFPLLVAAADRLAEEMHAAALVIVPESVMHRPDPVATARVIRQRA</sequence>